<proteinExistence type="predicted"/>
<dbReference type="STRING" id="157652.A0A371F7P3"/>
<dbReference type="InterPro" id="IPR036915">
    <property type="entry name" value="Cyclin-like_sf"/>
</dbReference>
<comment type="caution">
    <text evidence="1">The sequence shown here is derived from an EMBL/GenBank/DDBJ whole genome shotgun (WGS) entry which is preliminary data.</text>
</comment>
<keyword evidence="2" id="KW-1185">Reference proteome</keyword>
<dbReference type="AlphaFoldDB" id="A0A371F7P3"/>
<dbReference type="OrthoDB" id="340962at2759"/>
<name>A0A371F7P3_MUCPR</name>
<organism evidence="1 2">
    <name type="scientific">Mucuna pruriens</name>
    <name type="common">Velvet bean</name>
    <name type="synonym">Dolichos pruriens</name>
    <dbReference type="NCBI Taxonomy" id="157652"/>
    <lineage>
        <taxon>Eukaryota</taxon>
        <taxon>Viridiplantae</taxon>
        <taxon>Streptophyta</taxon>
        <taxon>Embryophyta</taxon>
        <taxon>Tracheophyta</taxon>
        <taxon>Spermatophyta</taxon>
        <taxon>Magnoliopsida</taxon>
        <taxon>eudicotyledons</taxon>
        <taxon>Gunneridae</taxon>
        <taxon>Pentapetalae</taxon>
        <taxon>rosids</taxon>
        <taxon>fabids</taxon>
        <taxon>Fabales</taxon>
        <taxon>Fabaceae</taxon>
        <taxon>Papilionoideae</taxon>
        <taxon>50 kb inversion clade</taxon>
        <taxon>NPAAA clade</taxon>
        <taxon>indigoferoid/millettioid clade</taxon>
        <taxon>Phaseoleae</taxon>
        <taxon>Mucuna</taxon>
    </lineage>
</organism>
<sequence length="218" mass="25262">MKVYIDGLVSYPEPKLTAKDNDSIMSYNLLIYFTSLCEFLFSTVHKGSIFCQAKSILGQNLLVLKKNNVQGYFMEIGYKNFSVCEMEFFHRLTCIYAACKISLEFDVIVYAPYRSTLRETARSELALAALRNSNAFHKVINFYSYLKSIFSRQNSMHTMSELSKSANTIDSWVKKYESPSQKVLNHTNRKLMSCCGLDYHDKDKKREKKSKHKSKKNL</sequence>
<reference evidence="1" key="1">
    <citation type="submission" date="2018-05" db="EMBL/GenBank/DDBJ databases">
        <title>Draft genome of Mucuna pruriens seed.</title>
        <authorList>
            <person name="Nnadi N.E."/>
            <person name="Vos R."/>
            <person name="Hasami M.H."/>
            <person name="Devisetty U.K."/>
            <person name="Aguiy J.C."/>
        </authorList>
    </citation>
    <scope>NUCLEOTIDE SEQUENCE [LARGE SCALE GENOMIC DNA]</scope>
    <source>
        <strain evidence="1">JCA_2017</strain>
    </source>
</reference>
<protein>
    <submittedName>
        <fullName evidence="1">Cyclin-H1-1</fullName>
    </submittedName>
</protein>
<accession>A0A371F7P3</accession>
<dbReference type="Gene3D" id="1.10.472.10">
    <property type="entry name" value="Cyclin-like"/>
    <property type="match status" value="1"/>
</dbReference>
<dbReference type="SUPFAM" id="SSF47954">
    <property type="entry name" value="Cyclin-like"/>
    <property type="match status" value="1"/>
</dbReference>
<evidence type="ECO:0000313" key="2">
    <source>
        <dbReference type="Proteomes" id="UP000257109"/>
    </source>
</evidence>
<dbReference type="EMBL" id="QJKJ01010218">
    <property type="protein sequence ID" value="RDX74312.1"/>
    <property type="molecule type" value="Genomic_DNA"/>
</dbReference>
<dbReference type="Proteomes" id="UP000257109">
    <property type="component" value="Unassembled WGS sequence"/>
</dbReference>
<evidence type="ECO:0000313" key="1">
    <source>
        <dbReference type="EMBL" id="RDX74312.1"/>
    </source>
</evidence>
<feature type="non-terminal residue" evidence="1">
    <location>
        <position position="218"/>
    </location>
</feature>
<gene>
    <name evidence="1" type="primary">CYCH1-1</name>
    <name evidence="1" type="ORF">CR513_45959</name>
</gene>